<gene>
    <name evidence="2" type="ORF">IGS68_32865</name>
</gene>
<feature type="transmembrane region" description="Helical" evidence="1">
    <location>
        <begin position="76"/>
        <end position="95"/>
    </location>
</feature>
<evidence type="ECO:0000256" key="1">
    <source>
        <dbReference type="SAM" id="Phobius"/>
    </source>
</evidence>
<sequence length="343" mass="34517">MSTGLIALIDDVVGLAKVAAASLDDAAAQATRAGAKAAGVVVDDAAVTPRYVVGLAAERELPIVGRIAMGSLKNKLLYLLPAALFLSLVAPWAIMPLLMVGGAFLCYEGAEKLHHALLPHGPGHGEDGVVPAGTPADIEEERVRGAIQTDLILSAEIMAITLSTVAAATSSFWTQALVLAIVGTGITLVVYGAVALIVKADDAGVSLAHNDSPVSSILGLRAGSNPPGGADRALRPVTKAVGRGLVIGMPYFLKALSIIGTAAMLWVGGGIIIHGLEEFGFTAIGHAVHDFAAAAGHAVPAVSAVLEWLVAAAAAGLLGVAVGAVLIPLVHNVAMPAVAKLRG</sequence>
<keyword evidence="1" id="KW-0812">Transmembrane</keyword>
<evidence type="ECO:0000313" key="3">
    <source>
        <dbReference type="Proteomes" id="UP000595197"/>
    </source>
</evidence>
<geneLocation type="plasmid" evidence="2 3">
    <name>pTT6-2</name>
</geneLocation>
<dbReference type="RefSeq" id="WP_201082982.1">
    <property type="nucleotide sequence ID" value="NZ_CP067422.1"/>
</dbReference>
<organism evidence="2 3">
    <name type="scientific">Skermanella cutis</name>
    <dbReference type="NCBI Taxonomy" id="2775420"/>
    <lineage>
        <taxon>Bacteria</taxon>
        <taxon>Pseudomonadati</taxon>
        <taxon>Pseudomonadota</taxon>
        <taxon>Alphaproteobacteria</taxon>
        <taxon>Rhodospirillales</taxon>
        <taxon>Azospirillaceae</taxon>
        <taxon>Skermanella</taxon>
    </lineage>
</organism>
<keyword evidence="1" id="KW-1133">Transmembrane helix</keyword>
<evidence type="ECO:0000313" key="2">
    <source>
        <dbReference type="EMBL" id="QQP93419.1"/>
    </source>
</evidence>
<keyword evidence="3" id="KW-1185">Reference proteome</keyword>
<dbReference type="InterPro" id="IPR008526">
    <property type="entry name" value="YedI"/>
</dbReference>
<proteinExistence type="predicted"/>
<name>A0ABX7BGB9_9PROT</name>
<accession>A0ABX7BGB9</accession>
<dbReference type="Pfam" id="PF05661">
    <property type="entry name" value="DUF808"/>
    <property type="match status" value="1"/>
</dbReference>
<feature type="transmembrane region" description="Helical" evidence="1">
    <location>
        <begin position="308"/>
        <end position="330"/>
    </location>
</feature>
<keyword evidence="1" id="KW-0472">Membrane</keyword>
<keyword evidence="2" id="KW-0614">Plasmid</keyword>
<dbReference type="Proteomes" id="UP000595197">
    <property type="component" value="Plasmid pTT6-2"/>
</dbReference>
<feature type="transmembrane region" description="Helical" evidence="1">
    <location>
        <begin position="251"/>
        <end position="273"/>
    </location>
</feature>
<protein>
    <submittedName>
        <fullName evidence="2">DUF808 domain-containing protein</fullName>
    </submittedName>
</protein>
<dbReference type="PIRSF" id="PIRSF016660">
    <property type="entry name" value="YedI"/>
    <property type="match status" value="1"/>
</dbReference>
<dbReference type="PANTHER" id="PTHR30503">
    <property type="entry name" value="INNER MEMBRANE PROTEIN YEDI"/>
    <property type="match status" value="1"/>
</dbReference>
<feature type="transmembrane region" description="Helical" evidence="1">
    <location>
        <begin position="172"/>
        <end position="198"/>
    </location>
</feature>
<dbReference type="EMBL" id="CP067422">
    <property type="protein sequence ID" value="QQP93419.1"/>
    <property type="molecule type" value="Genomic_DNA"/>
</dbReference>
<dbReference type="PANTHER" id="PTHR30503:SF3">
    <property type="entry name" value="INNER MEMBRANE PROTEIN YEDI"/>
    <property type="match status" value="1"/>
</dbReference>
<reference evidence="2" key="1">
    <citation type="submission" date="2021-02" db="EMBL/GenBank/DDBJ databases">
        <title>Skermanella TT6 skin isolate.</title>
        <authorList>
            <person name="Lee K."/>
            <person name="Ganzorig M."/>
        </authorList>
    </citation>
    <scope>NUCLEOTIDE SEQUENCE</scope>
    <source>
        <strain evidence="2">TT6</strain>
    </source>
</reference>